<accession>A0A6J4GZ09</accession>
<gene>
    <name evidence="1" type="ORF">AVDCRST_MAG92-78</name>
</gene>
<organism evidence="1">
    <name type="scientific">uncultured Coleofasciculus sp</name>
    <dbReference type="NCBI Taxonomy" id="1267456"/>
    <lineage>
        <taxon>Bacteria</taxon>
        <taxon>Bacillati</taxon>
        <taxon>Cyanobacteriota</taxon>
        <taxon>Cyanophyceae</taxon>
        <taxon>Coleofasciculales</taxon>
        <taxon>Coleofasciculaceae</taxon>
        <taxon>Coleofasciculus</taxon>
        <taxon>environmental samples</taxon>
    </lineage>
</organism>
<name>A0A6J4GZ09_9CYAN</name>
<protein>
    <submittedName>
        <fullName evidence="1">Uncharacterized protein</fullName>
    </submittedName>
</protein>
<dbReference type="EMBL" id="CADCTM010000010">
    <property type="protein sequence ID" value="CAA9210659.1"/>
    <property type="molecule type" value="Genomic_DNA"/>
</dbReference>
<sequence>MFTRLMGGLEDTQPVNREAFSGWDGVQLSVSEQLSVF</sequence>
<reference evidence="1" key="1">
    <citation type="submission" date="2020-02" db="EMBL/GenBank/DDBJ databases">
        <authorList>
            <person name="Meier V. D."/>
        </authorList>
    </citation>
    <scope>NUCLEOTIDE SEQUENCE</scope>
    <source>
        <strain evidence="1">AVDCRST_MAG92</strain>
    </source>
</reference>
<evidence type="ECO:0000313" key="1">
    <source>
        <dbReference type="EMBL" id="CAA9210659.1"/>
    </source>
</evidence>
<dbReference type="AlphaFoldDB" id="A0A6J4GZ09"/>
<proteinExistence type="predicted"/>